<keyword evidence="6" id="KW-0560">Oxidoreductase</keyword>
<dbReference type="InterPro" id="IPR011048">
    <property type="entry name" value="Haem_d1_sf"/>
</dbReference>
<comment type="caution">
    <text evidence="6">The sequence shown here is derived from an EMBL/GenBank/DDBJ whole genome shotgun (WGS) entry which is preliminary data.</text>
</comment>
<dbReference type="PANTHER" id="PTHR47197">
    <property type="entry name" value="PROTEIN NIRF"/>
    <property type="match status" value="1"/>
</dbReference>
<dbReference type="GO" id="GO:0046872">
    <property type="term" value="F:metal ion binding"/>
    <property type="evidence" value="ECO:0007669"/>
    <property type="project" value="UniProtKB-KW"/>
</dbReference>
<dbReference type="GO" id="GO:0050421">
    <property type="term" value="F:nitrite reductase (NO-forming) activity"/>
    <property type="evidence" value="ECO:0007669"/>
    <property type="project" value="UniProtKB-EC"/>
</dbReference>
<dbReference type="CDD" id="cd20779">
    <property type="entry name" value="8prop_hemeD1_NirS"/>
    <property type="match status" value="1"/>
</dbReference>
<reference evidence="6 7" key="1">
    <citation type="submission" date="2016-07" db="EMBL/GenBank/DDBJ databases">
        <title>Draft genome of Scalindua rubra, obtained from a brine-seawater interface in the Red Sea, sheds light on salt adaptation in anammox bacteria.</title>
        <authorList>
            <person name="Speth D.R."/>
            <person name="Lagkouvardos I."/>
            <person name="Wang Y."/>
            <person name="Qian P.-Y."/>
            <person name="Dutilh B.E."/>
            <person name="Jetten M.S."/>
        </authorList>
    </citation>
    <scope>NUCLEOTIDE SEQUENCE [LARGE SCALE GENOMIC DNA]</scope>
    <source>
        <strain evidence="6">BSI-1</strain>
    </source>
</reference>
<dbReference type="GO" id="GO:0009055">
    <property type="term" value="F:electron transfer activity"/>
    <property type="evidence" value="ECO:0007669"/>
    <property type="project" value="InterPro"/>
</dbReference>
<proteinExistence type="predicted"/>
<evidence type="ECO:0000313" key="6">
    <source>
        <dbReference type="EMBL" id="ODS31651.1"/>
    </source>
</evidence>
<dbReference type="GO" id="GO:0020037">
    <property type="term" value="F:heme binding"/>
    <property type="evidence" value="ECO:0007669"/>
    <property type="project" value="InterPro"/>
</dbReference>
<keyword evidence="3 4" id="KW-0408">Iron</keyword>
<keyword evidence="2 4" id="KW-0479">Metal-binding</keyword>
<dbReference type="AlphaFoldDB" id="A0A1E3X7N2"/>
<evidence type="ECO:0000259" key="5">
    <source>
        <dbReference type="PROSITE" id="PS51007"/>
    </source>
</evidence>
<dbReference type="Gene3D" id="1.10.760.10">
    <property type="entry name" value="Cytochrome c-like domain"/>
    <property type="match status" value="1"/>
</dbReference>
<dbReference type="Pfam" id="PF13442">
    <property type="entry name" value="Cytochrome_CBB3"/>
    <property type="match status" value="1"/>
</dbReference>
<dbReference type="InterPro" id="IPR036909">
    <property type="entry name" value="Cyt_c-like_dom_sf"/>
</dbReference>
<dbReference type="SUPFAM" id="SSF46626">
    <property type="entry name" value="Cytochrome c"/>
    <property type="match status" value="1"/>
</dbReference>
<evidence type="ECO:0000313" key="7">
    <source>
        <dbReference type="Proteomes" id="UP000094056"/>
    </source>
</evidence>
<evidence type="ECO:0000256" key="4">
    <source>
        <dbReference type="PROSITE-ProRule" id="PRU00433"/>
    </source>
</evidence>
<accession>A0A1E3X7N2</accession>
<protein>
    <submittedName>
        <fullName evidence="6">Cd1 nitrite reductase NirS</fullName>
        <ecNumber evidence="6">1.7.2.1</ecNumber>
    </submittedName>
</protein>
<dbReference type="EMBL" id="MAYW01000103">
    <property type="protein sequence ID" value="ODS31651.1"/>
    <property type="molecule type" value="Genomic_DNA"/>
</dbReference>
<dbReference type="SUPFAM" id="SSF51004">
    <property type="entry name" value="C-terminal (heme d1) domain of cytochrome cd1-nitrite reductase"/>
    <property type="match status" value="1"/>
</dbReference>
<dbReference type="Gene3D" id="2.140.10.20">
    <property type="entry name" value="C-terminal (heme d1) domain of cytochrome cd1-nitrite reductase"/>
    <property type="match status" value="1"/>
</dbReference>
<keyword evidence="1 4" id="KW-0349">Heme</keyword>
<dbReference type="InterPro" id="IPR051200">
    <property type="entry name" value="Host-pathogen_enzymatic-act"/>
</dbReference>
<evidence type="ECO:0000256" key="3">
    <source>
        <dbReference type="ARBA" id="ARBA00023004"/>
    </source>
</evidence>
<dbReference type="EC" id="1.7.2.1" evidence="6"/>
<dbReference type="Proteomes" id="UP000094056">
    <property type="component" value="Unassembled WGS sequence"/>
</dbReference>
<organism evidence="6 7">
    <name type="scientific">Candidatus Scalindua rubra</name>
    <dbReference type="NCBI Taxonomy" id="1872076"/>
    <lineage>
        <taxon>Bacteria</taxon>
        <taxon>Pseudomonadati</taxon>
        <taxon>Planctomycetota</taxon>
        <taxon>Candidatus Brocadiia</taxon>
        <taxon>Candidatus Brocadiales</taxon>
        <taxon>Candidatus Scalinduaceae</taxon>
        <taxon>Candidatus Scalindua</taxon>
    </lineage>
</organism>
<dbReference type="Pfam" id="PF02239">
    <property type="entry name" value="Cytochrom_D1"/>
    <property type="match status" value="1"/>
</dbReference>
<evidence type="ECO:0000256" key="1">
    <source>
        <dbReference type="ARBA" id="ARBA00022617"/>
    </source>
</evidence>
<dbReference type="PATRIC" id="fig|1872076.5.peg.3838"/>
<evidence type="ECO:0000256" key="2">
    <source>
        <dbReference type="ARBA" id="ARBA00022723"/>
    </source>
</evidence>
<dbReference type="InterPro" id="IPR009056">
    <property type="entry name" value="Cyt_c-like_dom"/>
</dbReference>
<dbReference type="InterPro" id="IPR003143">
    <property type="entry name" value="Cyt_cd1_C_sf"/>
</dbReference>
<name>A0A1E3X7N2_9BACT</name>
<sequence>MREFIIAIMFVVAFMVACTQSVAKEVAKPEVKTEEEAKKTGVHETIEALLYWSGKAAEELKKVPAEVEPEYALSDEEFERCRLIYFDRCAGCHGVLRKGATGKALTPDKMREKGEKKLREFIWTGTGGGMPGWGTMGVISDVETDLLVKYIQNEPPIPPQWSLADMKKSWKVLIPPENRPTKPQHNHDVDNFFAVVLRDAGQVAIIDGDTYEVVNTVDTGYAVHIVRMSMSGRYVYTIGRDSRATMIDLWMEKPDTVAQIRTGLDARSIDVSKFKGFEDKYAVVGSYWPPQFTILDGATLEPLKVVSTLGFTYDTGEYHPEPRVASIVASHFAPEWVLNVKETGQVWLVDYTNPTDPGIKMIAAERFLHDGGWDASKRYFLVAANMRNKVAVIDAKERKLAALVETGIKPHPGRGANWVDPTYGPVWATGHIGEGVLAVIGTDPENHPESAWKVVRKAKVLSGGNLFIKTHPKSNWIWVDHTLHKKNRATIGVFDKSNIGDKLFKTWKVADYGKAVHFEYNKAGDEVWVSVWGNLGDADKGKAGEIVIYDDKTLKEKARIKNLITPTGKFNVYNTVRDLY</sequence>
<gene>
    <name evidence="6" type="primary">nirS</name>
    <name evidence="6" type="ORF">SCARUB_03231</name>
</gene>
<dbReference type="PROSITE" id="PS51257">
    <property type="entry name" value="PROKAR_LIPOPROTEIN"/>
    <property type="match status" value="1"/>
</dbReference>
<feature type="domain" description="Cytochrome c" evidence="5">
    <location>
        <begin position="69"/>
        <end position="155"/>
    </location>
</feature>
<dbReference type="PROSITE" id="PS51007">
    <property type="entry name" value="CYTC"/>
    <property type="match status" value="1"/>
</dbReference>
<dbReference type="PANTHER" id="PTHR47197:SF3">
    <property type="entry name" value="DIHYDRO-HEME D1 DEHYDROGENASE"/>
    <property type="match status" value="1"/>
</dbReference>